<keyword evidence="3" id="KW-0175">Coiled coil</keyword>
<dbReference type="SUPFAM" id="SSF55874">
    <property type="entry name" value="ATPase domain of HSP90 chaperone/DNA topoisomerase II/histidine kinase"/>
    <property type="match status" value="1"/>
</dbReference>
<accession>A0A085W3T2</accession>
<evidence type="ECO:0000259" key="5">
    <source>
        <dbReference type="PROSITE" id="PS50112"/>
    </source>
</evidence>
<comment type="catalytic activity">
    <reaction evidence="1">
        <text>ATP + protein L-histidine = ADP + protein N-phospho-L-histidine.</text>
        <dbReference type="EC" id="2.7.13.3"/>
    </reaction>
</comment>
<dbReference type="InterPro" id="IPR036890">
    <property type="entry name" value="HATPase_C_sf"/>
</dbReference>
<dbReference type="Gene3D" id="1.10.287.130">
    <property type="match status" value="1"/>
</dbReference>
<proteinExistence type="predicted"/>
<dbReference type="PROSITE" id="PS50112">
    <property type="entry name" value="PAS"/>
    <property type="match status" value="1"/>
</dbReference>
<evidence type="ECO:0000313" key="6">
    <source>
        <dbReference type="EMBL" id="KFE62345.1"/>
    </source>
</evidence>
<feature type="domain" description="Histidine kinase" evidence="4">
    <location>
        <begin position="357"/>
        <end position="606"/>
    </location>
</feature>
<dbReference type="PANTHER" id="PTHR43065">
    <property type="entry name" value="SENSOR HISTIDINE KINASE"/>
    <property type="match status" value="1"/>
</dbReference>
<dbReference type="Gene3D" id="3.30.565.10">
    <property type="entry name" value="Histidine kinase-like ATPase, C-terminal domain"/>
    <property type="match status" value="1"/>
</dbReference>
<keyword evidence="6" id="KW-0808">Transferase</keyword>
<dbReference type="InterPro" id="IPR029016">
    <property type="entry name" value="GAF-like_dom_sf"/>
</dbReference>
<dbReference type="InterPro" id="IPR004358">
    <property type="entry name" value="Sig_transdc_His_kin-like_C"/>
</dbReference>
<dbReference type="InterPro" id="IPR013656">
    <property type="entry name" value="PAS_4"/>
</dbReference>
<keyword evidence="6" id="KW-0418">Kinase</keyword>
<sequence length="613" mass="68676">MEQKDLEERLAASHRLMDELTQVHADLVTQGDYPALFDRLLRLMLRETRSEYGFIAEIVHDAQGAPFLRSYSVTNITWTEELNEYYEKSGGRGIEFRNLKTLFGKVLTSGEPLLTNEPFKHPASGGLPPGHPPLRAFLGVPFHVRGEQVGMVGIANRPGGYDEGLISFLKPLLTTCGIITYAARGEARRRDTEQALRTQQEQLQAFIEAIPDMIFRLRLDGVCLAFKASALDAPLMAVHEFVGKNLLSMPLPPALQDPLAENLRQLREGGSLAIFEYALELPSGLQHYEARLVRSGLDEAMAIVRNVTERKRAEDQRRRQQEELEERVRQVTRELEARQAQLIQAEKLASLGQMAASIAHELNNPVSYVFSNVATLDEYIAVLLQLNGLHEQVEQRLGAAPPEAVVELLEQTRELRERERVALLVMDMKELLGDSREGLSRIREFVHSLKTFVREESGTPQRADLTQVLQMSLRMVRHEFKYKCEVQTEFAPLPEVRCFPTQLNQVFMNLLVNAGHAVEQRGEIYISSRQEGDEAVVRIKDTGKGMGPETVAKLFTPFFTTKPAGQGTGLGLSICDVIIQRHNGRIEVESEPGKGTTFTVRLPLGAEPSAPDA</sequence>
<dbReference type="AlphaFoldDB" id="A0A085W3T2"/>
<dbReference type="EC" id="2.7.13.3" evidence="2"/>
<dbReference type="STRING" id="394096.DB31_4055"/>
<dbReference type="InterPro" id="IPR036097">
    <property type="entry name" value="HisK_dim/P_sf"/>
</dbReference>
<dbReference type="SUPFAM" id="SSF55781">
    <property type="entry name" value="GAF domain-like"/>
    <property type="match status" value="1"/>
</dbReference>
<keyword evidence="7" id="KW-1185">Reference proteome</keyword>
<dbReference type="EMBL" id="JMCB01000022">
    <property type="protein sequence ID" value="KFE62345.1"/>
    <property type="molecule type" value="Genomic_DNA"/>
</dbReference>
<dbReference type="InterPro" id="IPR035965">
    <property type="entry name" value="PAS-like_dom_sf"/>
</dbReference>
<dbReference type="PRINTS" id="PR00344">
    <property type="entry name" value="BCTRLSENSOR"/>
</dbReference>
<evidence type="ECO:0000256" key="2">
    <source>
        <dbReference type="ARBA" id="ARBA00012438"/>
    </source>
</evidence>
<dbReference type="GO" id="GO:0000155">
    <property type="term" value="F:phosphorelay sensor kinase activity"/>
    <property type="evidence" value="ECO:0007669"/>
    <property type="project" value="InterPro"/>
</dbReference>
<comment type="caution">
    <text evidence="6">The sequence shown here is derived from an EMBL/GenBank/DDBJ whole genome shotgun (WGS) entry which is preliminary data.</text>
</comment>
<dbReference type="Gene3D" id="3.30.450.40">
    <property type="match status" value="1"/>
</dbReference>
<dbReference type="SMART" id="SM00387">
    <property type="entry name" value="HATPase_c"/>
    <property type="match status" value="1"/>
</dbReference>
<dbReference type="PANTHER" id="PTHR43065:SF50">
    <property type="entry name" value="HISTIDINE KINASE"/>
    <property type="match status" value="1"/>
</dbReference>
<evidence type="ECO:0000259" key="4">
    <source>
        <dbReference type="PROSITE" id="PS50109"/>
    </source>
</evidence>
<dbReference type="SUPFAM" id="SSF47384">
    <property type="entry name" value="Homodimeric domain of signal transducing histidine kinase"/>
    <property type="match status" value="1"/>
</dbReference>
<dbReference type="InterPro" id="IPR003018">
    <property type="entry name" value="GAF"/>
</dbReference>
<name>A0A085W3T2_9BACT</name>
<dbReference type="InterPro" id="IPR003594">
    <property type="entry name" value="HATPase_dom"/>
</dbReference>
<dbReference type="SUPFAM" id="SSF55785">
    <property type="entry name" value="PYP-like sensor domain (PAS domain)"/>
    <property type="match status" value="1"/>
</dbReference>
<dbReference type="Pfam" id="PF13185">
    <property type="entry name" value="GAF_2"/>
    <property type="match status" value="1"/>
</dbReference>
<gene>
    <name evidence="6" type="ORF">DB31_4055</name>
</gene>
<protein>
    <recommendedName>
        <fullName evidence="2">histidine kinase</fullName>
        <ecNumber evidence="2">2.7.13.3</ecNumber>
    </recommendedName>
</protein>
<reference evidence="6 7" key="1">
    <citation type="submission" date="2014-04" db="EMBL/GenBank/DDBJ databases">
        <title>Genome assembly of Hyalangium minutum DSM 14724.</title>
        <authorList>
            <person name="Sharma G."/>
            <person name="Subramanian S."/>
        </authorList>
    </citation>
    <scope>NUCLEOTIDE SEQUENCE [LARGE SCALE GENOMIC DNA]</scope>
    <source>
        <strain evidence="6 7">DSM 14724</strain>
    </source>
</reference>
<feature type="coiled-coil region" evidence="3">
    <location>
        <begin position="303"/>
        <end position="348"/>
    </location>
</feature>
<evidence type="ECO:0000256" key="3">
    <source>
        <dbReference type="SAM" id="Coils"/>
    </source>
</evidence>
<evidence type="ECO:0000313" key="7">
    <source>
        <dbReference type="Proteomes" id="UP000028725"/>
    </source>
</evidence>
<dbReference type="Pfam" id="PF08448">
    <property type="entry name" value="PAS_4"/>
    <property type="match status" value="1"/>
</dbReference>
<dbReference type="Gene3D" id="3.30.450.20">
    <property type="entry name" value="PAS domain"/>
    <property type="match status" value="1"/>
</dbReference>
<dbReference type="InterPro" id="IPR005467">
    <property type="entry name" value="His_kinase_dom"/>
</dbReference>
<organism evidence="6 7">
    <name type="scientific">Hyalangium minutum</name>
    <dbReference type="NCBI Taxonomy" id="394096"/>
    <lineage>
        <taxon>Bacteria</taxon>
        <taxon>Pseudomonadati</taxon>
        <taxon>Myxococcota</taxon>
        <taxon>Myxococcia</taxon>
        <taxon>Myxococcales</taxon>
        <taxon>Cystobacterineae</taxon>
        <taxon>Archangiaceae</taxon>
        <taxon>Hyalangium</taxon>
    </lineage>
</organism>
<dbReference type="RefSeq" id="WP_052420572.1">
    <property type="nucleotide sequence ID" value="NZ_JMCB01000022.1"/>
</dbReference>
<dbReference type="PROSITE" id="PS50109">
    <property type="entry name" value="HIS_KIN"/>
    <property type="match status" value="1"/>
</dbReference>
<dbReference type="Proteomes" id="UP000028725">
    <property type="component" value="Unassembled WGS sequence"/>
</dbReference>
<dbReference type="Pfam" id="PF02518">
    <property type="entry name" value="HATPase_c"/>
    <property type="match status" value="1"/>
</dbReference>
<evidence type="ECO:0000256" key="1">
    <source>
        <dbReference type="ARBA" id="ARBA00000085"/>
    </source>
</evidence>
<dbReference type="InterPro" id="IPR000014">
    <property type="entry name" value="PAS"/>
</dbReference>
<feature type="domain" description="PAS" evidence="5">
    <location>
        <begin position="199"/>
        <end position="270"/>
    </location>
</feature>